<protein>
    <recommendedName>
        <fullName evidence="3">Peptidase M41-like protein</fullName>
    </recommendedName>
</protein>
<name>A0ABN1NFR4_9PSEU</name>
<proteinExistence type="predicted"/>
<dbReference type="InterPro" id="IPR037219">
    <property type="entry name" value="Peptidase_M41-like"/>
</dbReference>
<comment type="caution">
    <text evidence="1">The sequence shown here is derived from an EMBL/GenBank/DDBJ whole genome shotgun (WGS) entry which is preliminary data.</text>
</comment>
<evidence type="ECO:0000313" key="1">
    <source>
        <dbReference type="EMBL" id="GAA0905764.1"/>
    </source>
</evidence>
<keyword evidence="2" id="KW-1185">Reference proteome</keyword>
<dbReference type="SUPFAM" id="SSF140990">
    <property type="entry name" value="FtsH protease domain-like"/>
    <property type="match status" value="1"/>
</dbReference>
<dbReference type="Proteomes" id="UP001499967">
    <property type="component" value="Unassembled WGS sequence"/>
</dbReference>
<organism evidence="1 2">
    <name type="scientific">Pseudonocardia zijingensis</name>
    <dbReference type="NCBI Taxonomy" id="153376"/>
    <lineage>
        <taxon>Bacteria</taxon>
        <taxon>Bacillati</taxon>
        <taxon>Actinomycetota</taxon>
        <taxon>Actinomycetes</taxon>
        <taxon>Pseudonocardiales</taxon>
        <taxon>Pseudonocardiaceae</taxon>
        <taxon>Pseudonocardia</taxon>
    </lineage>
</organism>
<dbReference type="RefSeq" id="WP_343946489.1">
    <property type="nucleotide sequence ID" value="NZ_BAAAHP010000285.1"/>
</dbReference>
<evidence type="ECO:0008006" key="3">
    <source>
        <dbReference type="Google" id="ProtNLM"/>
    </source>
</evidence>
<reference evidence="1 2" key="1">
    <citation type="journal article" date="2019" name="Int. J. Syst. Evol. Microbiol.">
        <title>The Global Catalogue of Microorganisms (GCM) 10K type strain sequencing project: providing services to taxonomists for standard genome sequencing and annotation.</title>
        <authorList>
            <consortium name="The Broad Institute Genomics Platform"/>
            <consortium name="The Broad Institute Genome Sequencing Center for Infectious Disease"/>
            <person name="Wu L."/>
            <person name="Ma J."/>
        </authorList>
    </citation>
    <scope>NUCLEOTIDE SEQUENCE [LARGE SCALE GENOMIC DNA]</scope>
    <source>
        <strain evidence="1 2">JCM 11117</strain>
    </source>
</reference>
<gene>
    <name evidence="1" type="ORF">GCM10009559_73930</name>
</gene>
<dbReference type="EMBL" id="BAAAHP010000285">
    <property type="protein sequence ID" value="GAA0905764.1"/>
    <property type="molecule type" value="Genomic_DNA"/>
</dbReference>
<accession>A0ABN1NFR4</accession>
<sequence>MSWFSSGSPVDTSSGRYKVCLHEAAHAVVAEVLGWRVTQIVIDDGADAGVVNARYRGSDQIEHDVQYATWLLAGPNASLRVAWFMPAGCDWDDKQARKALRRVRGDYGATKAAARSLVGRNWRHIQREARTLYLTGGR</sequence>
<evidence type="ECO:0000313" key="2">
    <source>
        <dbReference type="Proteomes" id="UP001499967"/>
    </source>
</evidence>